<keyword evidence="3" id="KW-1185">Reference proteome</keyword>
<dbReference type="GO" id="GO:0007160">
    <property type="term" value="P:cell-matrix adhesion"/>
    <property type="evidence" value="ECO:0007669"/>
    <property type="project" value="InterPro"/>
</dbReference>
<dbReference type="GO" id="GO:0005764">
    <property type="term" value="C:lysosome"/>
    <property type="evidence" value="ECO:0007669"/>
    <property type="project" value="TreeGrafter"/>
</dbReference>
<evidence type="ECO:0000313" key="3">
    <source>
        <dbReference type="Proteomes" id="UP001374579"/>
    </source>
</evidence>
<proteinExistence type="predicted"/>
<feature type="chain" id="PRO_5043049483" evidence="1">
    <location>
        <begin position="18"/>
        <end position="199"/>
    </location>
</feature>
<feature type="signal peptide" evidence="1">
    <location>
        <begin position="1"/>
        <end position="17"/>
    </location>
</feature>
<protein>
    <submittedName>
        <fullName evidence="2">Uncharacterized protein</fullName>
    </submittedName>
</protein>
<dbReference type="InterPro" id="IPR001299">
    <property type="entry name" value="Ependymin"/>
</dbReference>
<keyword evidence="1" id="KW-0732">Signal</keyword>
<accession>A0AAN9AYN5</accession>
<dbReference type="AlphaFoldDB" id="A0AAN9AYN5"/>
<evidence type="ECO:0000313" key="2">
    <source>
        <dbReference type="EMBL" id="KAK7095798.1"/>
    </source>
</evidence>
<comment type="caution">
    <text evidence="2">The sequence shown here is derived from an EMBL/GenBank/DDBJ whole genome shotgun (WGS) entry which is preliminary data.</text>
</comment>
<dbReference type="GO" id="GO:0005509">
    <property type="term" value="F:calcium ion binding"/>
    <property type="evidence" value="ECO:0007669"/>
    <property type="project" value="InterPro"/>
</dbReference>
<sequence length="199" mass="21350">MYATVAFIATVIAVVIGQPPPSSCCLANTFTATLSDLQTINGQNVVVMAVTLDFPGQREAAISSVFDTVTRQTTTYGRNVFDFAAGKQYYIPESDTTSCTVSTLNWSTPQRCVPNDAQYLGSNHLGLPGALDYDAWRYPFGPGRNATLTMVFARQGCVPVLEGVAGVLDSPVDKQFLFSGYNPDNIDPAVFTLPAACNQ</sequence>
<name>A0AAN9AYN5_9CAEN</name>
<evidence type="ECO:0000256" key="1">
    <source>
        <dbReference type="SAM" id="SignalP"/>
    </source>
</evidence>
<dbReference type="Proteomes" id="UP001374579">
    <property type="component" value="Unassembled WGS sequence"/>
</dbReference>
<organism evidence="2 3">
    <name type="scientific">Littorina saxatilis</name>
    <dbReference type="NCBI Taxonomy" id="31220"/>
    <lineage>
        <taxon>Eukaryota</taxon>
        <taxon>Metazoa</taxon>
        <taxon>Spiralia</taxon>
        <taxon>Lophotrochozoa</taxon>
        <taxon>Mollusca</taxon>
        <taxon>Gastropoda</taxon>
        <taxon>Caenogastropoda</taxon>
        <taxon>Littorinimorpha</taxon>
        <taxon>Littorinoidea</taxon>
        <taxon>Littorinidae</taxon>
        <taxon>Littorina</taxon>
    </lineage>
</organism>
<gene>
    <name evidence="2" type="ORF">V1264_005163</name>
</gene>
<dbReference type="PANTHER" id="PTHR10697:SF13">
    <property type="entry name" value="RICIN B LECTIN DOMAIN-CONTAINING PROTEIN"/>
    <property type="match status" value="1"/>
</dbReference>
<dbReference type="PANTHER" id="PTHR10697">
    <property type="entry name" value="MAMMALIAN EPENDYMIN-RELATED PROTEIN 1"/>
    <property type="match status" value="1"/>
</dbReference>
<reference evidence="2 3" key="1">
    <citation type="submission" date="2024-02" db="EMBL/GenBank/DDBJ databases">
        <title>Chromosome-scale genome assembly of the rough periwinkle Littorina saxatilis.</title>
        <authorList>
            <person name="De Jode A."/>
            <person name="Faria R."/>
            <person name="Formenti G."/>
            <person name="Sims Y."/>
            <person name="Smith T.P."/>
            <person name="Tracey A."/>
            <person name="Wood J.M.D."/>
            <person name="Zagrodzka Z.B."/>
            <person name="Johannesson K."/>
            <person name="Butlin R.K."/>
            <person name="Leder E.H."/>
        </authorList>
    </citation>
    <scope>NUCLEOTIDE SEQUENCE [LARGE SCALE GENOMIC DNA]</scope>
    <source>
        <strain evidence="2">Snail1</strain>
        <tissue evidence="2">Muscle</tissue>
    </source>
</reference>
<dbReference type="Pfam" id="PF00811">
    <property type="entry name" value="Ependymin"/>
    <property type="match status" value="1"/>
</dbReference>
<dbReference type="EMBL" id="JBAMIC010000014">
    <property type="protein sequence ID" value="KAK7095798.1"/>
    <property type="molecule type" value="Genomic_DNA"/>
</dbReference>
<dbReference type="GO" id="GO:0005576">
    <property type="term" value="C:extracellular region"/>
    <property type="evidence" value="ECO:0007669"/>
    <property type="project" value="InterPro"/>
</dbReference>